<feature type="domain" description="Centrosomin N-terminal motif 1" evidence="4">
    <location>
        <begin position="75"/>
        <end position="140"/>
    </location>
</feature>
<dbReference type="Proteomes" id="UP000224854">
    <property type="component" value="Unassembled WGS sequence"/>
</dbReference>
<evidence type="ECO:0000313" key="5">
    <source>
        <dbReference type="EMBL" id="PHH66847.1"/>
    </source>
</evidence>
<dbReference type="AlphaFoldDB" id="A0A2C5YDR0"/>
<feature type="compositionally biased region" description="Polar residues" evidence="3">
    <location>
        <begin position="734"/>
        <end position="743"/>
    </location>
</feature>
<feature type="region of interest" description="Disordered" evidence="3">
    <location>
        <begin position="262"/>
        <end position="298"/>
    </location>
</feature>
<dbReference type="Pfam" id="PF07989">
    <property type="entry name" value="Cnn_1N"/>
    <property type="match status" value="1"/>
</dbReference>
<evidence type="ECO:0000259" key="4">
    <source>
        <dbReference type="Pfam" id="PF07989"/>
    </source>
</evidence>
<reference evidence="5 6" key="1">
    <citation type="submission" date="2017-06" db="EMBL/GenBank/DDBJ databases">
        <title>Ant-infecting Ophiocordyceps genomes reveal a high diversity of potential behavioral manipulation genes and a possible major role for enterotoxins.</title>
        <authorList>
            <person name="De Bekker C."/>
            <person name="Evans H.C."/>
            <person name="Brachmann A."/>
            <person name="Hughes D.P."/>
        </authorList>
    </citation>
    <scope>NUCLEOTIDE SEQUENCE [LARGE SCALE GENOMIC DNA]</scope>
    <source>
        <strain evidence="5 6">1348a</strain>
    </source>
</reference>
<comment type="caution">
    <text evidence="5">The sequence shown here is derived from an EMBL/GenBank/DDBJ whole genome shotgun (WGS) entry which is preliminary data.</text>
</comment>
<name>A0A2C5YDR0_9HYPO</name>
<feature type="compositionally biased region" description="Polar residues" evidence="3">
    <location>
        <begin position="681"/>
        <end position="690"/>
    </location>
</feature>
<keyword evidence="6" id="KW-1185">Reference proteome</keyword>
<feature type="region of interest" description="Disordered" evidence="3">
    <location>
        <begin position="20"/>
        <end position="70"/>
    </location>
</feature>
<feature type="compositionally biased region" description="Polar residues" evidence="3">
    <location>
        <begin position="706"/>
        <end position="717"/>
    </location>
</feature>
<evidence type="ECO:0000256" key="1">
    <source>
        <dbReference type="ARBA" id="ARBA00004496"/>
    </source>
</evidence>
<evidence type="ECO:0000256" key="3">
    <source>
        <dbReference type="SAM" id="MobiDB-lite"/>
    </source>
</evidence>
<dbReference type="GO" id="GO:0005737">
    <property type="term" value="C:cytoplasm"/>
    <property type="evidence" value="ECO:0007669"/>
    <property type="project" value="UniProtKB-SubCell"/>
</dbReference>
<feature type="region of interest" description="Disordered" evidence="3">
    <location>
        <begin position="422"/>
        <end position="447"/>
    </location>
</feature>
<feature type="region of interest" description="Disordered" evidence="3">
    <location>
        <begin position="577"/>
        <end position="743"/>
    </location>
</feature>
<feature type="compositionally biased region" description="Polar residues" evidence="3">
    <location>
        <begin position="424"/>
        <end position="434"/>
    </location>
</feature>
<proteinExistence type="predicted"/>
<protein>
    <recommendedName>
        <fullName evidence="4">Centrosomin N-terminal motif 1 domain-containing protein</fullName>
    </recommendedName>
</protein>
<evidence type="ECO:0000313" key="6">
    <source>
        <dbReference type="Proteomes" id="UP000224854"/>
    </source>
</evidence>
<feature type="region of interest" description="Disordered" evidence="3">
    <location>
        <begin position="536"/>
        <end position="565"/>
    </location>
</feature>
<organism evidence="5 6">
    <name type="scientific">Ophiocordyceps australis</name>
    <dbReference type="NCBI Taxonomy" id="1399860"/>
    <lineage>
        <taxon>Eukaryota</taxon>
        <taxon>Fungi</taxon>
        <taxon>Dikarya</taxon>
        <taxon>Ascomycota</taxon>
        <taxon>Pezizomycotina</taxon>
        <taxon>Sordariomycetes</taxon>
        <taxon>Hypocreomycetidae</taxon>
        <taxon>Hypocreales</taxon>
        <taxon>Ophiocordycipitaceae</taxon>
        <taxon>Ophiocordyceps</taxon>
    </lineage>
</organism>
<dbReference type="GO" id="GO:0005815">
    <property type="term" value="C:microtubule organizing center"/>
    <property type="evidence" value="ECO:0007669"/>
    <property type="project" value="InterPro"/>
</dbReference>
<evidence type="ECO:0000256" key="2">
    <source>
        <dbReference type="ARBA" id="ARBA00022490"/>
    </source>
</evidence>
<gene>
    <name evidence="5" type="ORF">CDD82_1523</name>
</gene>
<sequence length="743" mass="80312">MAHEEAQFIFSPLLHQRLERERKAESDKAFNSLTASPDGGRAAPSSPASAVDQDSARPCSSAGTESAQKKGLGFKEMDNVVSTLHKQNFDLKLELYHRRERQAAMEERMEALEADERKMHQVNSRLLDELEKRDRAVEEAVAMIIALEANVDGLLKERDMVRRVEKTALLDQGAVCRQPSGGHDHQTRTLARMPSFVSDKSDKTETLRNVYLGVGGSLATLARLSEGSPEPANALASPSLSVLSESSFASVYGQRSKTYDGVATGGQRAMGPVRKRSASVNRMAVARPSSPLPRSSTAVPFRSISGVASLDEHSGSDCSPKSRLKHSAVAKPCSQPRNIKLDKHHGPRRVLTDGSGGVGLLDHQDLPPTPDTISTSTLNHMTASNEGPLHKQKSKERVVMDDECQAARAAATAVVRGPRALMGSSVSGQRSNLTRLGHPDWPPQRRPRTAGDVAFYTGGNAWNSDSDDSDTHSLESSLDIWLRESSKPGARGSAGRVSPDLFGIPGPGKSGDAQHVENLLSMQQPPFVWNDASKLPHRRSSLQEQPWTAEKPSEGWKNVAANRVRQGKRLSQELHRRMGMRSPKQQLADQKQYPPRSGQHGARAGLSRLLRRSAGSSASHAASDGAPSTVDGAALCHDGMGVPSRVSRHDDEDEDRSGATPPPIVLNAGQEYMDEGASLTLERSQSGQGTKTDDDGLCQGRAALVPQQSLESDQGVDTGTAAGSRRKWLPNFARINNTKNKSH</sequence>
<dbReference type="EMBL" id="NJEU01001464">
    <property type="protein sequence ID" value="PHH66847.1"/>
    <property type="molecule type" value="Genomic_DNA"/>
</dbReference>
<comment type="subcellular location">
    <subcellularLocation>
        <location evidence="1">Cytoplasm</location>
    </subcellularLocation>
</comment>
<accession>A0A2C5YDR0</accession>
<dbReference type="InterPro" id="IPR012943">
    <property type="entry name" value="Cnn_1N"/>
</dbReference>
<feature type="region of interest" description="Disordered" evidence="3">
    <location>
        <begin position="485"/>
        <end position="513"/>
    </location>
</feature>
<keyword evidence="2" id="KW-0963">Cytoplasm</keyword>
<feature type="compositionally biased region" description="Low complexity" evidence="3">
    <location>
        <begin position="35"/>
        <end position="53"/>
    </location>
</feature>
<feature type="compositionally biased region" description="Low complexity" evidence="3">
    <location>
        <begin position="601"/>
        <end position="628"/>
    </location>
</feature>
<dbReference type="OrthoDB" id="10251744at2759"/>